<dbReference type="EMBL" id="KV918799">
    <property type="protein sequence ID" value="OSX79047.1"/>
    <property type="molecule type" value="Genomic_DNA"/>
</dbReference>
<keyword evidence="4" id="KW-1185">Reference proteome</keyword>
<dbReference type="Gene3D" id="1.10.510.10">
    <property type="entry name" value="Transferase(Phosphotransferase) domain 1"/>
    <property type="match status" value="1"/>
</dbReference>
<organism evidence="3 4">
    <name type="scientific">Porphyra umbilicalis</name>
    <name type="common">Purple laver</name>
    <name type="synonym">Red alga</name>
    <dbReference type="NCBI Taxonomy" id="2786"/>
    <lineage>
        <taxon>Eukaryota</taxon>
        <taxon>Rhodophyta</taxon>
        <taxon>Bangiophyceae</taxon>
        <taxon>Bangiales</taxon>
        <taxon>Bangiaceae</taxon>
        <taxon>Porphyra</taxon>
    </lineage>
</organism>
<protein>
    <recommendedName>
        <fullName evidence="5">Protein kinase domain-containing protein</fullName>
    </recommendedName>
</protein>
<gene>
    <name evidence="3" type="ORF">BU14_0091s0027</name>
</gene>
<evidence type="ECO:0008006" key="5">
    <source>
        <dbReference type="Google" id="ProtNLM"/>
    </source>
</evidence>
<dbReference type="AlphaFoldDB" id="A0A1X6PDU3"/>
<feature type="region of interest" description="Disordered" evidence="2">
    <location>
        <begin position="39"/>
        <end position="63"/>
    </location>
</feature>
<proteinExistence type="predicted"/>
<dbReference type="OrthoDB" id="2521594at2759"/>
<keyword evidence="1" id="KW-0175">Coiled coil</keyword>
<evidence type="ECO:0000256" key="1">
    <source>
        <dbReference type="SAM" id="Coils"/>
    </source>
</evidence>
<dbReference type="Proteomes" id="UP000218209">
    <property type="component" value="Unassembled WGS sequence"/>
</dbReference>
<evidence type="ECO:0000313" key="3">
    <source>
        <dbReference type="EMBL" id="OSX79047.1"/>
    </source>
</evidence>
<sequence length="674" mass="74343">MCGITSAWFVCPNRAPAEPAFWPAWVAVRQALRASMAMTPPSPVHSALRTRGSSASSRDAATGLPHELRVAQADEERALRRLQKVEADMVDADQVKVDELKLDLRLLEATKEEAATRRRHLLEQHQSPNGHTAKLLNDDWQAALGALTKGRLAAAPPPSVRAAASFELVARARKSSDQTAENFGKEGPTCLPVAYYDPTPDGRLHRALVPSPTAYDEHGDKLPEMASWIVLNLNMRAAAEEAVGKKRSRDDDTLGGRINKHYSHPDEEMWLQPTLESMQLPVAFLTVRSKPDCVGVVRVASTPEGGGDGPSDKFVPVRLRQYKRSSMTCSDALPQAFALGTSVALGLLQGGVPPARVIVSVEVTNGRSMQFGVVYIACDGLPLCWTLTEELDLSVPRDVIKAHLHLCKVRQHVGTMAKMLHEIGYQQEAAEPELAISHIPNSIWGKVNCLTHRVYPTMSMESSLHHVLSVLTTLYKRGVRDCICFPMGFGLATKSSKADESWYAFFPNLTVTSHDNPVAFTENVPDGPTGTRFAEAFEMAVREVHDAGVVHGDLYSSNLLSSCMPEDGHLKVKIIDWDTCFHIKDGIPSAWQAVWRDKCKMMGRYSRTKDPRELDLFMVRVVAWATSCDEGTPARQLWTRLAAARTVASSNSCFHDMQELYLDKCFDDELGAEV</sequence>
<name>A0A1X6PDU3_PORUM</name>
<accession>A0A1X6PDU3</accession>
<evidence type="ECO:0000256" key="2">
    <source>
        <dbReference type="SAM" id="MobiDB-lite"/>
    </source>
</evidence>
<evidence type="ECO:0000313" key="4">
    <source>
        <dbReference type="Proteomes" id="UP000218209"/>
    </source>
</evidence>
<feature type="coiled-coil region" evidence="1">
    <location>
        <begin position="68"/>
        <end position="124"/>
    </location>
</feature>
<reference evidence="3 4" key="1">
    <citation type="submission" date="2017-03" db="EMBL/GenBank/DDBJ databases">
        <title>WGS assembly of Porphyra umbilicalis.</title>
        <authorList>
            <person name="Brawley S.H."/>
            <person name="Blouin N.A."/>
            <person name="Ficko-Blean E."/>
            <person name="Wheeler G.L."/>
            <person name="Lohr M."/>
            <person name="Goodson H.V."/>
            <person name="Jenkins J.W."/>
            <person name="Blaby-Haas C.E."/>
            <person name="Helliwell K.E."/>
            <person name="Chan C."/>
            <person name="Marriage T."/>
            <person name="Bhattacharya D."/>
            <person name="Klein A.S."/>
            <person name="Badis Y."/>
            <person name="Brodie J."/>
            <person name="Cao Y."/>
            <person name="Collen J."/>
            <person name="Dittami S.M."/>
            <person name="Gachon C.M."/>
            <person name="Green B.R."/>
            <person name="Karpowicz S."/>
            <person name="Kim J.W."/>
            <person name="Kudahl U."/>
            <person name="Lin S."/>
            <person name="Michel G."/>
            <person name="Mittag M."/>
            <person name="Olson B.J."/>
            <person name="Pangilinan J."/>
            <person name="Peng Y."/>
            <person name="Qiu H."/>
            <person name="Shu S."/>
            <person name="Singer J.T."/>
            <person name="Smith A.G."/>
            <person name="Sprecher B.N."/>
            <person name="Wagner V."/>
            <person name="Wang W."/>
            <person name="Wang Z.-Y."/>
            <person name="Yan J."/>
            <person name="Yarish C."/>
            <person name="Zoeuner-Riek S."/>
            <person name="Zhuang Y."/>
            <person name="Zou Y."/>
            <person name="Lindquist E.A."/>
            <person name="Grimwood J."/>
            <person name="Barry K."/>
            <person name="Rokhsar D.S."/>
            <person name="Schmutz J."/>
            <person name="Stiller J.W."/>
            <person name="Grossman A.R."/>
            <person name="Prochnik S.E."/>
        </authorList>
    </citation>
    <scope>NUCLEOTIDE SEQUENCE [LARGE SCALE GENOMIC DNA]</scope>
    <source>
        <strain evidence="3">4086291</strain>
    </source>
</reference>
<dbReference type="InterPro" id="IPR011009">
    <property type="entry name" value="Kinase-like_dom_sf"/>
</dbReference>
<dbReference type="SUPFAM" id="SSF56112">
    <property type="entry name" value="Protein kinase-like (PK-like)"/>
    <property type="match status" value="1"/>
</dbReference>